<evidence type="ECO:0000313" key="3">
    <source>
        <dbReference type="EMBL" id="BAD23750.1"/>
    </source>
</evidence>
<reference evidence="4" key="4">
    <citation type="journal article" date="2008" name="Nucleic Acids Res.">
        <title>The rice annotation project database (RAP-DB): 2008 update.</title>
        <authorList>
            <consortium name="The rice annotation project (RAP)"/>
        </authorList>
    </citation>
    <scope>GENOME REANNOTATION</scope>
    <source>
        <strain evidence="4">cv. Nipponbare</strain>
    </source>
</reference>
<evidence type="ECO:0000313" key="4">
    <source>
        <dbReference type="Proteomes" id="UP000000763"/>
    </source>
</evidence>
<reference evidence="4" key="3">
    <citation type="journal article" date="2005" name="Nature">
        <title>The map-based sequence of the rice genome.</title>
        <authorList>
            <consortium name="International rice genome sequencing project (IRGSP)"/>
            <person name="Matsumoto T."/>
            <person name="Wu J."/>
            <person name="Kanamori H."/>
            <person name="Katayose Y."/>
            <person name="Fujisawa M."/>
            <person name="Namiki N."/>
            <person name="Mizuno H."/>
            <person name="Yamamoto K."/>
            <person name="Antonio B.A."/>
            <person name="Baba T."/>
            <person name="Sakata K."/>
            <person name="Nagamura Y."/>
            <person name="Aoki H."/>
            <person name="Arikawa K."/>
            <person name="Arita K."/>
            <person name="Bito T."/>
            <person name="Chiden Y."/>
            <person name="Fujitsuka N."/>
            <person name="Fukunaka R."/>
            <person name="Hamada M."/>
            <person name="Harada C."/>
            <person name="Hayashi A."/>
            <person name="Hijishita S."/>
            <person name="Honda M."/>
            <person name="Hosokawa S."/>
            <person name="Ichikawa Y."/>
            <person name="Idonuma A."/>
            <person name="Iijima M."/>
            <person name="Ikeda M."/>
            <person name="Ikeno M."/>
            <person name="Ito K."/>
            <person name="Ito S."/>
            <person name="Ito T."/>
            <person name="Ito Y."/>
            <person name="Ito Y."/>
            <person name="Iwabuchi A."/>
            <person name="Kamiya K."/>
            <person name="Karasawa W."/>
            <person name="Kurita K."/>
            <person name="Katagiri S."/>
            <person name="Kikuta A."/>
            <person name="Kobayashi H."/>
            <person name="Kobayashi N."/>
            <person name="Machita K."/>
            <person name="Maehara T."/>
            <person name="Masukawa M."/>
            <person name="Mizubayashi T."/>
            <person name="Mukai Y."/>
            <person name="Nagasaki H."/>
            <person name="Nagata Y."/>
            <person name="Naito S."/>
            <person name="Nakashima M."/>
            <person name="Nakama Y."/>
            <person name="Nakamichi Y."/>
            <person name="Nakamura M."/>
            <person name="Meguro A."/>
            <person name="Negishi M."/>
            <person name="Ohta I."/>
            <person name="Ohta T."/>
            <person name="Okamoto M."/>
            <person name="Ono N."/>
            <person name="Saji S."/>
            <person name="Sakaguchi M."/>
            <person name="Sakai K."/>
            <person name="Shibata M."/>
            <person name="Shimokawa T."/>
            <person name="Song J."/>
            <person name="Takazaki Y."/>
            <person name="Terasawa K."/>
            <person name="Tsugane M."/>
            <person name="Tsuji K."/>
            <person name="Ueda S."/>
            <person name="Waki K."/>
            <person name="Yamagata H."/>
            <person name="Yamamoto M."/>
            <person name="Yamamoto S."/>
            <person name="Yamane H."/>
            <person name="Yoshiki S."/>
            <person name="Yoshihara R."/>
            <person name="Yukawa K."/>
            <person name="Zhong H."/>
            <person name="Yano M."/>
            <person name="Yuan Q."/>
            <person name="Ouyang S."/>
            <person name="Liu J."/>
            <person name="Jones K.M."/>
            <person name="Gansberger K."/>
            <person name="Moffat K."/>
            <person name="Hill J."/>
            <person name="Bera J."/>
            <person name="Fadrosh D."/>
            <person name="Jin S."/>
            <person name="Johri S."/>
            <person name="Kim M."/>
            <person name="Overton L."/>
            <person name="Reardon M."/>
            <person name="Tsitrin T."/>
            <person name="Vuong H."/>
            <person name="Weaver B."/>
            <person name="Ciecko A."/>
            <person name="Tallon L."/>
            <person name="Jackson J."/>
            <person name="Pai G."/>
            <person name="Aken S.V."/>
            <person name="Utterback T."/>
            <person name="Reidmuller S."/>
            <person name="Feldblyum T."/>
            <person name="Hsiao J."/>
            <person name="Zismann V."/>
            <person name="Iobst S."/>
            <person name="de Vazeille A.R."/>
            <person name="Buell C.R."/>
            <person name="Ying K."/>
            <person name="Li Y."/>
            <person name="Lu T."/>
            <person name="Huang Y."/>
            <person name="Zhao Q."/>
            <person name="Feng Q."/>
            <person name="Zhang L."/>
            <person name="Zhu J."/>
            <person name="Weng Q."/>
            <person name="Mu J."/>
            <person name="Lu Y."/>
            <person name="Fan D."/>
            <person name="Liu Y."/>
            <person name="Guan J."/>
            <person name="Zhang Y."/>
            <person name="Yu S."/>
            <person name="Liu X."/>
            <person name="Zhang Y."/>
            <person name="Hong G."/>
            <person name="Han B."/>
            <person name="Choisne N."/>
            <person name="Demange N."/>
            <person name="Orjeda G."/>
            <person name="Samain S."/>
            <person name="Cattolico L."/>
            <person name="Pelletier E."/>
            <person name="Couloux A."/>
            <person name="Segurens B."/>
            <person name="Wincker P."/>
            <person name="D'Hont A."/>
            <person name="Scarpelli C."/>
            <person name="Weissenbach J."/>
            <person name="Salanoubat M."/>
            <person name="Quetier F."/>
            <person name="Yu Y."/>
            <person name="Kim H.R."/>
            <person name="Rambo T."/>
            <person name="Currie J."/>
            <person name="Collura K."/>
            <person name="Luo M."/>
            <person name="Yang T."/>
            <person name="Ammiraju J.S.S."/>
            <person name="Engler F."/>
            <person name="Soderlund C."/>
            <person name="Wing R.A."/>
            <person name="Palmer L.E."/>
            <person name="de la Bastide M."/>
            <person name="Spiegel L."/>
            <person name="Nascimento L."/>
            <person name="Zutavern T."/>
            <person name="O'Shaughnessy A."/>
            <person name="Dike S."/>
            <person name="Dedhia N."/>
            <person name="Preston R."/>
            <person name="Balija V."/>
            <person name="McCombie W.R."/>
            <person name="Chow T."/>
            <person name="Chen H."/>
            <person name="Chung M."/>
            <person name="Chen C."/>
            <person name="Shaw J."/>
            <person name="Wu H."/>
            <person name="Hsiao K."/>
            <person name="Chao Y."/>
            <person name="Chu M."/>
            <person name="Cheng C."/>
            <person name="Hour A."/>
            <person name="Lee P."/>
            <person name="Lin S."/>
            <person name="Lin Y."/>
            <person name="Liou J."/>
            <person name="Liu S."/>
            <person name="Hsing Y."/>
            <person name="Raghuvanshi S."/>
            <person name="Mohanty A."/>
            <person name="Bharti A.K."/>
            <person name="Gaur A."/>
            <person name="Gupta V."/>
            <person name="Kumar D."/>
            <person name="Ravi V."/>
            <person name="Vij S."/>
            <person name="Kapur A."/>
            <person name="Khurana P."/>
            <person name="Khurana P."/>
            <person name="Khurana J.P."/>
            <person name="Tyagi A.K."/>
            <person name="Gaikwad K."/>
            <person name="Singh A."/>
            <person name="Dalal V."/>
            <person name="Srivastava S."/>
            <person name="Dixit A."/>
            <person name="Pal A.K."/>
            <person name="Ghazi I.A."/>
            <person name="Yadav M."/>
            <person name="Pandit A."/>
            <person name="Bhargava A."/>
            <person name="Sureshbabu K."/>
            <person name="Batra K."/>
            <person name="Sharma T.R."/>
            <person name="Mohapatra T."/>
            <person name="Singh N.K."/>
            <person name="Messing J."/>
            <person name="Nelson A.B."/>
            <person name="Fuks G."/>
            <person name="Kavchok S."/>
            <person name="Keizer G."/>
            <person name="Linton E."/>
            <person name="Llaca V."/>
            <person name="Song R."/>
            <person name="Tanyolac B."/>
            <person name="Young S."/>
            <person name="Ho-Il K."/>
            <person name="Hahn J.H."/>
            <person name="Sangsakoo G."/>
            <person name="Vanavichit A."/>
            <person name="de Mattos Luiz.A.T."/>
            <person name="Zimmer P.D."/>
            <person name="Malone G."/>
            <person name="Dellagostin O."/>
            <person name="de Oliveira A.C."/>
            <person name="Bevan M."/>
            <person name="Bancroft I."/>
            <person name="Minx P."/>
            <person name="Cordum H."/>
            <person name="Wilson R."/>
            <person name="Cheng Z."/>
            <person name="Jin W."/>
            <person name="Jiang J."/>
            <person name="Leong S.A."/>
            <person name="Iwama H."/>
            <person name="Gojobori T."/>
            <person name="Itoh T."/>
            <person name="Niimura Y."/>
            <person name="Fujii Y."/>
            <person name="Habara T."/>
            <person name="Sakai H."/>
            <person name="Sato Y."/>
            <person name="Wilson G."/>
            <person name="Kumar K."/>
            <person name="McCouch S."/>
            <person name="Juretic N."/>
            <person name="Hoen D."/>
            <person name="Wright S."/>
            <person name="Bruskiewich R."/>
            <person name="Bureau T."/>
            <person name="Miyao A."/>
            <person name="Hirochika H."/>
            <person name="Nishikawa T."/>
            <person name="Kadowaki K."/>
            <person name="Sugiura M."/>
            <person name="Burr B."/>
            <person name="Sasaki T."/>
        </authorList>
    </citation>
    <scope>NUCLEOTIDE SEQUENCE [LARGE SCALE GENOMIC DNA]</scope>
    <source>
        <strain evidence="4">cv. Nipponbare</strain>
    </source>
</reference>
<dbReference type="AlphaFoldDB" id="Q6K1W8"/>
<proteinExistence type="predicted"/>
<protein>
    <submittedName>
        <fullName evidence="3">Uncharacterized protein</fullName>
    </submittedName>
</protein>
<reference evidence="2" key="1">
    <citation type="submission" date="2002-07" db="EMBL/GenBank/DDBJ databases">
        <title>Oryza sativa nipponbare(GA3) genomic DNA, chromosome 9, PAC clone:P0523B07.</title>
        <authorList>
            <person name="Sasaki T."/>
            <person name="Matsumoto T."/>
            <person name="Hattori M."/>
            <person name="Sakaki Y."/>
            <person name="Katayose Y."/>
        </authorList>
    </citation>
    <scope>NUCLEOTIDE SEQUENCE</scope>
</reference>
<sequence>MHEGLTPKDAHARLIPKEKGREGMSIHDLAQHYISSPAVLLNRQPKKKPALQWRLHIPEKLDRLNLVPNQEKLDENWNR</sequence>
<organism evidence="3 4">
    <name type="scientific">Oryza sativa subsp. japonica</name>
    <name type="common">Rice</name>
    <dbReference type="NCBI Taxonomy" id="39947"/>
    <lineage>
        <taxon>Eukaryota</taxon>
        <taxon>Viridiplantae</taxon>
        <taxon>Streptophyta</taxon>
        <taxon>Embryophyta</taxon>
        <taxon>Tracheophyta</taxon>
        <taxon>Spermatophyta</taxon>
        <taxon>Magnoliopsida</taxon>
        <taxon>Liliopsida</taxon>
        <taxon>Poales</taxon>
        <taxon>Poaceae</taxon>
        <taxon>BOP clade</taxon>
        <taxon>Oryzoideae</taxon>
        <taxon>Oryzeae</taxon>
        <taxon>Oryzinae</taxon>
        <taxon>Oryza</taxon>
        <taxon>Oryza sativa</taxon>
    </lineage>
</organism>
<name>Q6K1W8_ORYSJ</name>
<gene>
    <name evidence="3" type="ORF">B1279D09.4</name>
    <name evidence="2" type="ORF">P0523B07.42</name>
</gene>
<dbReference type="EMBL" id="AP005589">
    <property type="protein sequence ID" value="BAD23436.1"/>
    <property type="molecule type" value="Genomic_DNA"/>
</dbReference>
<feature type="region of interest" description="Disordered" evidence="1">
    <location>
        <begin position="1"/>
        <end position="20"/>
    </location>
</feature>
<accession>Q6K1W8</accession>
<evidence type="ECO:0000256" key="1">
    <source>
        <dbReference type="SAM" id="MobiDB-lite"/>
    </source>
</evidence>
<dbReference type="EMBL" id="AP006441">
    <property type="protein sequence ID" value="BAD23750.1"/>
    <property type="molecule type" value="Genomic_DNA"/>
</dbReference>
<evidence type="ECO:0000313" key="2">
    <source>
        <dbReference type="EMBL" id="BAD23436.1"/>
    </source>
</evidence>
<dbReference type="Proteomes" id="UP000000763">
    <property type="component" value="Chromosome 9"/>
</dbReference>
<reference evidence="3" key="2">
    <citation type="submission" date="2003-05" db="EMBL/GenBank/DDBJ databases">
        <title>Oryza sativa nipponbare(GA3) genomic DNA, chromosome 9, BAC clone:B1279D09.</title>
        <authorList>
            <person name="Sasaki T."/>
            <person name="Matsumoto T."/>
            <person name="Katayose Y."/>
        </authorList>
    </citation>
    <scope>NUCLEOTIDE SEQUENCE</scope>
</reference>